<evidence type="ECO:0000259" key="2">
    <source>
        <dbReference type="Pfam" id="PF00263"/>
    </source>
</evidence>
<gene>
    <name evidence="3" type="primary">pilQ_1</name>
    <name evidence="3" type="ORF">NCTC9695_01154</name>
</gene>
<sequence>MENGGTVVLGGIYQQQLNDVINKVPFLGDIPC</sequence>
<dbReference type="Pfam" id="PF00263">
    <property type="entry name" value="Secretin"/>
    <property type="match status" value="1"/>
</dbReference>
<evidence type="ECO:0000313" key="3">
    <source>
        <dbReference type="EMBL" id="VEB40752.1"/>
    </source>
</evidence>
<dbReference type="EMBL" id="LR134182">
    <property type="protein sequence ID" value="VEB40752.1"/>
    <property type="molecule type" value="Genomic_DNA"/>
</dbReference>
<protein>
    <submittedName>
        <fullName evidence="3">Type IV pilus biogenesis and competence protein pilQ</fullName>
    </submittedName>
</protein>
<dbReference type="GO" id="GO:0009306">
    <property type="term" value="P:protein secretion"/>
    <property type="evidence" value="ECO:0007669"/>
    <property type="project" value="InterPro"/>
</dbReference>
<accession>A0A447T796</accession>
<name>A0A447T796_CHRVL</name>
<organism evidence="3 4">
    <name type="scientific">Chromobacterium violaceum</name>
    <dbReference type="NCBI Taxonomy" id="536"/>
    <lineage>
        <taxon>Bacteria</taxon>
        <taxon>Pseudomonadati</taxon>
        <taxon>Pseudomonadota</taxon>
        <taxon>Betaproteobacteria</taxon>
        <taxon>Neisseriales</taxon>
        <taxon>Chromobacteriaceae</taxon>
        <taxon>Chromobacterium</taxon>
    </lineage>
</organism>
<dbReference type="InterPro" id="IPR004846">
    <property type="entry name" value="T2SS/T3SS_dom"/>
</dbReference>
<evidence type="ECO:0000313" key="4">
    <source>
        <dbReference type="Proteomes" id="UP000275777"/>
    </source>
</evidence>
<proteinExistence type="inferred from homology"/>
<feature type="domain" description="Type II/III secretion system secretin-like" evidence="2">
    <location>
        <begin position="2"/>
        <end position="31"/>
    </location>
</feature>
<comment type="similarity">
    <text evidence="1">Belongs to the bacterial secretin family.</text>
</comment>
<reference evidence="3 4" key="1">
    <citation type="submission" date="2018-12" db="EMBL/GenBank/DDBJ databases">
        <authorList>
            <consortium name="Pathogen Informatics"/>
        </authorList>
    </citation>
    <scope>NUCLEOTIDE SEQUENCE [LARGE SCALE GENOMIC DNA]</scope>
    <source>
        <strain evidence="3 4">NCTC9695</strain>
    </source>
</reference>
<dbReference type="AlphaFoldDB" id="A0A447T796"/>
<evidence type="ECO:0000256" key="1">
    <source>
        <dbReference type="RuleBase" id="RU004003"/>
    </source>
</evidence>
<dbReference type="Proteomes" id="UP000275777">
    <property type="component" value="Chromosome"/>
</dbReference>